<dbReference type="RefSeq" id="WP_182848805.1">
    <property type="nucleotide sequence ID" value="NZ_BAAALP010000017.1"/>
</dbReference>
<evidence type="ECO:0000313" key="2">
    <source>
        <dbReference type="EMBL" id="MBA8956929.1"/>
    </source>
</evidence>
<comment type="caution">
    <text evidence="2">The sequence shown here is derived from an EMBL/GenBank/DDBJ whole genome shotgun (WGS) entry which is preliminary data.</text>
</comment>
<dbReference type="AlphaFoldDB" id="A0A7W3LYY2"/>
<dbReference type="Pfam" id="PF11716">
    <property type="entry name" value="MDMPI_N"/>
    <property type="match status" value="1"/>
</dbReference>
<dbReference type="Gene3D" id="1.20.120.450">
    <property type="entry name" value="dinb family like domain"/>
    <property type="match status" value="1"/>
</dbReference>
<dbReference type="InterPro" id="IPR034660">
    <property type="entry name" value="DinB/YfiT-like"/>
</dbReference>
<dbReference type="GO" id="GO:0046872">
    <property type="term" value="F:metal ion binding"/>
    <property type="evidence" value="ECO:0007669"/>
    <property type="project" value="InterPro"/>
</dbReference>
<protein>
    <submittedName>
        <fullName evidence="2">Uncharacterized protein (TIGR03086 family)</fullName>
    </submittedName>
</protein>
<accession>A0A7W3LYY2</accession>
<reference evidence="2 3" key="1">
    <citation type="submission" date="2020-08" db="EMBL/GenBank/DDBJ databases">
        <title>Genomic Encyclopedia of Type Strains, Phase IV (KMG-IV): sequencing the most valuable type-strain genomes for metagenomic binning, comparative biology and taxonomic classification.</title>
        <authorList>
            <person name="Goeker M."/>
        </authorList>
    </citation>
    <scope>NUCLEOTIDE SEQUENCE [LARGE SCALE GENOMIC DNA]</scope>
    <source>
        <strain evidence="2 3">DSM 44197</strain>
    </source>
</reference>
<sequence>MELRDLMETAAEAAAKIVHGVPEDRLTAPTPNPGWDVRATVNHLFFWTRCAEFAARKQAPDDLPEEHDFTAEPGWADRFAEQARHTARAWRDPAAWEGDTSLTGAAPGMPASVIGAMIFSEFPLHGWDLAVSTGQPAQLPAEVVRAAHRETSAIAEMARRYGAFGPEVPVADGAPLLDRLLGVAGRDPHWTP</sequence>
<dbReference type="Proteomes" id="UP000572680">
    <property type="component" value="Unassembled WGS sequence"/>
</dbReference>
<dbReference type="InterPro" id="IPR017517">
    <property type="entry name" value="Maleyloyr_isom"/>
</dbReference>
<dbReference type="InterPro" id="IPR024344">
    <property type="entry name" value="MDMPI_metal-binding"/>
</dbReference>
<dbReference type="NCBIfam" id="TIGR03083">
    <property type="entry name" value="maleylpyruvate isomerase family mycothiol-dependent enzyme"/>
    <property type="match status" value="1"/>
</dbReference>
<feature type="domain" description="Mycothiol-dependent maleylpyruvate isomerase metal-binding" evidence="1">
    <location>
        <begin position="9"/>
        <end position="130"/>
    </location>
</feature>
<dbReference type="InterPro" id="IPR017520">
    <property type="entry name" value="CHP03086"/>
</dbReference>
<dbReference type="EMBL" id="JACJIA010000019">
    <property type="protein sequence ID" value="MBA8956929.1"/>
    <property type="molecule type" value="Genomic_DNA"/>
</dbReference>
<dbReference type="NCBIfam" id="TIGR03086">
    <property type="entry name" value="TIGR03086 family metal-binding protein"/>
    <property type="match status" value="1"/>
</dbReference>
<keyword evidence="3" id="KW-1185">Reference proteome</keyword>
<evidence type="ECO:0000313" key="3">
    <source>
        <dbReference type="Proteomes" id="UP000572680"/>
    </source>
</evidence>
<dbReference type="SUPFAM" id="SSF109854">
    <property type="entry name" value="DinB/YfiT-like putative metalloenzymes"/>
    <property type="match status" value="1"/>
</dbReference>
<gene>
    <name evidence="2" type="ORF">HNR61_008619</name>
</gene>
<proteinExistence type="predicted"/>
<organism evidence="2 3">
    <name type="scientific">Actinomadura namibiensis</name>
    <dbReference type="NCBI Taxonomy" id="182080"/>
    <lineage>
        <taxon>Bacteria</taxon>
        <taxon>Bacillati</taxon>
        <taxon>Actinomycetota</taxon>
        <taxon>Actinomycetes</taxon>
        <taxon>Streptosporangiales</taxon>
        <taxon>Thermomonosporaceae</taxon>
        <taxon>Actinomadura</taxon>
    </lineage>
</organism>
<name>A0A7W3LYY2_ACTNM</name>
<evidence type="ECO:0000259" key="1">
    <source>
        <dbReference type="Pfam" id="PF11716"/>
    </source>
</evidence>